<reference evidence="2" key="1">
    <citation type="submission" date="2021-01" db="EMBL/GenBank/DDBJ databases">
        <authorList>
            <person name="Corre E."/>
            <person name="Pelletier E."/>
            <person name="Niang G."/>
            <person name="Scheremetjew M."/>
            <person name="Finn R."/>
            <person name="Kale V."/>
            <person name="Holt S."/>
            <person name="Cochrane G."/>
            <person name="Meng A."/>
            <person name="Brown T."/>
            <person name="Cohen L."/>
        </authorList>
    </citation>
    <scope>NUCLEOTIDE SEQUENCE</scope>
    <source>
        <strain evidence="2">379</strain>
    </source>
</reference>
<gene>
    <name evidence="2" type="ORF">EHUX00137_LOCUS42870</name>
</gene>
<accession>A0A7S3TR92</accession>
<feature type="compositionally biased region" description="Pro residues" evidence="1">
    <location>
        <begin position="29"/>
        <end position="39"/>
    </location>
</feature>
<proteinExistence type="predicted"/>
<evidence type="ECO:0000313" key="2">
    <source>
        <dbReference type="EMBL" id="CAE0591818.1"/>
    </source>
</evidence>
<feature type="region of interest" description="Disordered" evidence="1">
    <location>
        <begin position="1"/>
        <end position="42"/>
    </location>
</feature>
<dbReference type="EMBL" id="HBIR01055038">
    <property type="protein sequence ID" value="CAE0591818.1"/>
    <property type="molecule type" value="Transcribed_RNA"/>
</dbReference>
<sequence length="152" mass="16884">MSSDSSDHGNSQKKKKQSRHKCTATALPPAEPSPTPQPAPWRSTQFQLVDGVNRYRAGQQEIDGTIMLYGDVGGHMCSFAQLTDYSRETFRIDREILFIFNTGAHSISDETQLESFRLSINAPDAAVTLRLLQSTEPIPSRRTLTVPALDFS</sequence>
<feature type="compositionally biased region" description="Basic residues" evidence="1">
    <location>
        <begin position="11"/>
        <end position="22"/>
    </location>
</feature>
<dbReference type="AlphaFoldDB" id="A0A7S3TR92"/>
<evidence type="ECO:0000256" key="1">
    <source>
        <dbReference type="SAM" id="MobiDB-lite"/>
    </source>
</evidence>
<organism evidence="2">
    <name type="scientific">Emiliania huxleyi</name>
    <name type="common">Coccolithophore</name>
    <name type="synonym">Pontosphaera huxleyi</name>
    <dbReference type="NCBI Taxonomy" id="2903"/>
    <lineage>
        <taxon>Eukaryota</taxon>
        <taxon>Haptista</taxon>
        <taxon>Haptophyta</taxon>
        <taxon>Prymnesiophyceae</taxon>
        <taxon>Isochrysidales</taxon>
        <taxon>Noelaerhabdaceae</taxon>
        <taxon>Emiliania</taxon>
    </lineage>
</organism>
<protein>
    <submittedName>
        <fullName evidence="2">Uncharacterized protein</fullName>
    </submittedName>
</protein>
<name>A0A7S3TR92_EMIHU</name>